<dbReference type="SUPFAM" id="SSF50199">
    <property type="entry name" value="Staphylococcal nuclease"/>
    <property type="match status" value="1"/>
</dbReference>
<dbReference type="RefSeq" id="WP_346108101.1">
    <property type="nucleotide sequence ID" value="NZ_BAAAOD010000083.1"/>
</dbReference>
<reference evidence="1 2" key="1">
    <citation type="submission" date="2024-03" db="EMBL/GenBank/DDBJ databases">
        <title>Draft genome sequence of Pseudonocardia carboxydivorans JCM 14827.</title>
        <authorList>
            <person name="Duangmal K."/>
        </authorList>
    </citation>
    <scope>NUCLEOTIDE SEQUENCE [LARGE SCALE GENOMIC DNA]</scope>
    <source>
        <strain evidence="1 2">JCM 14827</strain>
    </source>
</reference>
<proteinExistence type="predicted"/>
<sequence>MLPEPRHRARTLRSAWSTGPRRMIAMLTVLALVALGIVGGLTIGRMSDGPALAGEPAGTAALGPLTGPPTLYGRVQRVVDPATVVVDVGGRPVTVSVIGVDTASTPPCARADAQRFAQGFLDGQEVTLVPDPTLPAPVADSPTWPAYLVVGTQQSYTDAALVAGWVGPGQGRYRPGFEAGQRIAQDRRAGMWGPPCNRTS</sequence>
<dbReference type="Proteomes" id="UP001367513">
    <property type="component" value="Unassembled WGS sequence"/>
</dbReference>
<evidence type="ECO:0000313" key="2">
    <source>
        <dbReference type="Proteomes" id="UP001367513"/>
    </source>
</evidence>
<organism evidence="1 2">
    <name type="scientific">Pseudonocardia alni subsp. carboxydivorans</name>
    <dbReference type="NCBI Taxonomy" id="415010"/>
    <lineage>
        <taxon>Bacteria</taxon>
        <taxon>Bacillati</taxon>
        <taxon>Actinomycetota</taxon>
        <taxon>Actinomycetes</taxon>
        <taxon>Pseudonocardiales</taxon>
        <taxon>Pseudonocardiaceae</taxon>
        <taxon>Pseudonocardia</taxon>
    </lineage>
</organism>
<comment type="caution">
    <text evidence="1">The sequence shown here is derived from an EMBL/GenBank/DDBJ whole genome shotgun (WGS) entry which is preliminary data.</text>
</comment>
<keyword evidence="2" id="KW-1185">Reference proteome</keyword>
<dbReference type="Gene3D" id="2.40.50.90">
    <property type="match status" value="1"/>
</dbReference>
<gene>
    <name evidence="1" type="ORF">WG925_13300</name>
</gene>
<evidence type="ECO:0000313" key="1">
    <source>
        <dbReference type="EMBL" id="MEK6464716.1"/>
    </source>
</evidence>
<name>A0ABU9AEE5_PSEA5</name>
<protein>
    <recommendedName>
        <fullName evidence="3">Endonuclease YncB(Thermonuclease family)</fullName>
    </recommendedName>
</protein>
<dbReference type="EMBL" id="JBBPIX010000006">
    <property type="protein sequence ID" value="MEK6464716.1"/>
    <property type="molecule type" value="Genomic_DNA"/>
</dbReference>
<evidence type="ECO:0008006" key="3">
    <source>
        <dbReference type="Google" id="ProtNLM"/>
    </source>
</evidence>
<dbReference type="InterPro" id="IPR035437">
    <property type="entry name" value="SNase_OB-fold_sf"/>
</dbReference>
<accession>A0ABU9AEE5</accession>